<keyword evidence="4 10" id="KW-1134">Transmembrane beta strand</keyword>
<keyword evidence="5 10" id="KW-0812">Transmembrane</keyword>
<dbReference type="Gene3D" id="2.40.170.20">
    <property type="entry name" value="TonB-dependent receptor, beta-barrel domain"/>
    <property type="match status" value="1"/>
</dbReference>
<dbReference type="GO" id="GO:0038023">
    <property type="term" value="F:signaling receptor activity"/>
    <property type="evidence" value="ECO:0007669"/>
    <property type="project" value="InterPro"/>
</dbReference>
<dbReference type="InterPro" id="IPR012910">
    <property type="entry name" value="Plug_dom"/>
</dbReference>
<dbReference type="AlphaFoldDB" id="A0A9X2HFG2"/>
<evidence type="ECO:0000256" key="9">
    <source>
        <dbReference type="ARBA" id="ARBA00023237"/>
    </source>
</evidence>
<dbReference type="InterPro" id="IPR037066">
    <property type="entry name" value="Plug_dom_sf"/>
</dbReference>
<dbReference type="SUPFAM" id="SSF56935">
    <property type="entry name" value="Porins"/>
    <property type="match status" value="1"/>
</dbReference>
<sequence>MKIGASAFEGRALRRLLTGAAGAALIAMPGVAQAQSEEPETDEETIVVTGVTAPTTTSTGLALTFMETPQSVTVIDQKRIQDYALTGMKDLLDQVVGINVEDLETDRTSYNARGFDVTNFQIDGIGLPLIGNLTYGETDSFVFDRIDIVRGANGLTTGIGNPSATVNQIRKRPLADVHVNIAGYLGSWNRKRIEADVSTPIGDNWGVRAYMAHDQSNSYLEKYSYNRDVIGLVVSGKVTPELTFTAGYNRQHHDPRAASWIGLWLYYTDGTPINFRRSENSSPAWAKWPTSEDQVYGELAYAVGDWTIKGILTYRNYQDAPRILNPSGYPVRATGFYLGDTSEFETNNNRIMADLYASGTFDAFGQEHKLTAGVSYAHSDQKQYQGRAVDTGYGLGAVLLPNFNGPNRFNPALPTYNPKMLAQDQIDELIRGYVASQINFTDDLHLVAGASWAKVKSMGTSYGQVIATDESQFNPYGGLLFDITDNLTAYASYTTIFMPQTENDVNRQPLKPIKGTNMEAGLKANLFNKRFYATATVFRTEQKGLARFVGQVFDPVFGNFFYYEAVNKTKAEGFEFEVAGRVTPNWEVSGGFTTMRLRDQDDVDARKFIPRQTFKFATTYNVPELNKLSFGAQVRWQSDIDTSLTDQPAYAIVDLQAGIDIVENVRATVVVRNLTDKLYFTSLVYGDYGIGQYAAPRSFQASVSYRF</sequence>
<keyword evidence="9 10" id="KW-0998">Cell outer membrane</keyword>
<evidence type="ECO:0000256" key="4">
    <source>
        <dbReference type="ARBA" id="ARBA00022452"/>
    </source>
</evidence>
<evidence type="ECO:0000313" key="16">
    <source>
        <dbReference type="Proteomes" id="UP001139451"/>
    </source>
</evidence>
<evidence type="ECO:0000256" key="5">
    <source>
        <dbReference type="ARBA" id="ARBA00022692"/>
    </source>
</evidence>
<evidence type="ECO:0000256" key="3">
    <source>
        <dbReference type="ARBA" id="ARBA00022448"/>
    </source>
</evidence>
<dbReference type="InterPro" id="IPR000531">
    <property type="entry name" value="Beta-barrel_TonB"/>
</dbReference>
<dbReference type="PANTHER" id="PTHR32552:SF74">
    <property type="entry name" value="HYDROXAMATE SIDEROPHORE RECEPTOR FHUE"/>
    <property type="match status" value="1"/>
</dbReference>
<dbReference type="GO" id="GO:0015891">
    <property type="term" value="P:siderophore transport"/>
    <property type="evidence" value="ECO:0007669"/>
    <property type="project" value="InterPro"/>
</dbReference>
<evidence type="ECO:0000256" key="8">
    <source>
        <dbReference type="ARBA" id="ARBA00023170"/>
    </source>
</evidence>
<proteinExistence type="inferred from homology"/>
<dbReference type="InterPro" id="IPR036942">
    <property type="entry name" value="Beta-barrel_TonB_sf"/>
</dbReference>
<dbReference type="Pfam" id="PF00593">
    <property type="entry name" value="TonB_dep_Rec_b-barrel"/>
    <property type="match status" value="1"/>
</dbReference>
<dbReference type="CDD" id="cd01347">
    <property type="entry name" value="ligand_gated_channel"/>
    <property type="match status" value="1"/>
</dbReference>
<evidence type="ECO:0000259" key="13">
    <source>
        <dbReference type="Pfam" id="PF00593"/>
    </source>
</evidence>
<evidence type="ECO:0000256" key="6">
    <source>
        <dbReference type="ARBA" id="ARBA00023077"/>
    </source>
</evidence>
<name>A0A9X2HFG2_9SPHN</name>
<dbReference type="GO" id="GO:0009279">
    <property type="term" value="C:cell outer membrane"/>
    <property type="evidence" value="ECO:0007669"/>
    <property type="project" value="UniProtKB-SubCell"/>
</dbReference>
<feature type="signal peptide" evidence="12">
    <location>
        <begin position="1"/>
        <end position="34"/>
    </location>
</feature>
<dbReference type="Proteomes" id="UP001139451">
    <property type="component" value="Unassembled WGS sequence"/>
</dbReference>
<dbReference type="GO" id="GO:0015344">
    <property type="term" value="F:siderophore uptake transmembrane transporter activity"/>
    <property type="evidence" value="ECO:0007669"/>
    <property type="project" value="TreeGrafter"/>
</dbReference>
<gene>
    <name evidence="15" type="ORF">M9978_05480</name>
</gene>
<dbReference type="Pfam" id="PF07715">
    <property type="entry name" value="Plug"/>
    <property type="match status" value="1"/>
</dbReference>
<keyword evidence="7 10" id="KW-0472">Membrane</keyword>
<dbReference type="PANTHER" id="PTHR32552">
    <property type="entry name" value="FERRICHROME IRON RECEPTOR-RELATED"/>
    <property type="match status" value="1"/>
</dbReference>
<dbReference type="RefSeq" id="WP_254291974.1">
    <property type="nucleotide sequence ID" value="NZ_JAMLDX010000003.1"/>
</dbReference>
<evidence type="ECO:0000256" key="2">
    <source>
        <dbReference type="ARBA" id="ARBA00009810"/>
    </source>
</evidence>
<evidence type="ECO:0000256" key="12">
    <source>
        <dbReference type="SAM" id="SignalP"/>
    </source>
</evidence>
<protein>
    <submittedName>
        <fullName evidence="15">TonB-dependent siderophore receptor</fullName>
    </submittedName>
</protein>
<dbReference type="InterPro" id="IPR039426">
    <property type="entry name" value="TonB-dep_rcpt-like"/>
</dbReference>
<evidence type="ECO:0000259" key="14">
    <source>
        <dbReference type="Pfam" id="PF07715"/>
    </source>
</evidence>
<comment type="subcellular location">
    <subcellularLocation>
        <location evidence="1 10">Cell outer membrane</location>
        <topology evidence="1 10">Multi-pass membrane protein</topology>
    </subcellularLocation>
</comment>
<organism evidence="15 16">
    <name type="scientific">Sphingomonas tagetis</name>
    <dbReference type="NCBI Taxonomy" id="2949092"/>
    <lineage>
        <taxon>Bacteria</taxon>
        <taxon>Pseudomonadati</taxon>
        <taxon>Pseudomonadota</taxon>
        <taxon>Alphaproteobacteria</taxon>
        <taxon>Sphingomonadales</taxon>
        <taxon>Sphingomonadaceae</taxon>
        <taxon>Sphingomonas</taxon>
    </lineage>
</organism>
<accession>A0A9X2HFG2</accession>
<dbReference type="NCBIfam" id="TIGR01783">
    <property type="entry name" value="TonB-siderophor"/>
    <property type="match status" value="1"/>
</dbReference>
<comment type="caution">
    <text evidence="15">The sequence shown here is derived from an EMBL/GenBank/DDBJ whole genome shotgun (WGS) entry which is preliminary data.</text>
</comment>
<evidence type="ECO:0000313" key="15">
    <source>
        <dbReference type="EMBL" id="MCP3729878.1"/>
    </source>
</evidence>
<feature type="domain" description="TonB-dependent receptor plug" evidence="14">
    <location>
        <begin position="66"/>
        <end position="163"/>
    </location>
</feature>
<evidence type="ECO:0000256" key="11">
    <source>
        <dbReference type="RuleBase" id="RU003357"/>
    </source>
</evidence>
<keyword evidence="3 10" id="KW-0813">Transport</keyword>
<feature type="domain" description="TonB-dependent receptor-like beta-barrel" evidence="13">
    <location>
        <begin position="262"/>
        <end position="674"/>
    </location>
</feature>
<evidence type="ECO:0000256" key="10">
    <source>
        <dbReference type="PROSITE-ProRule" id="PRU01360"/>
    </source>
</evidence>
<evidence type="ECO:0000256" key="7">
    <source>
        <dbReference type="ARBA" id="ARBA00023136"/>
    </source>
</evidence>
<keyword evidence="16" id="KW-1185">Reference proteome</keyword>
<keyword evidence="6 11" id="KW-0798">TonB box</keyword>
<dbReference type="PROSITE" id="PS52016">
    <property type="entry name" value="TONB_DEPENDENT_REC_3"/>
    <property type="match status" value="1"/>
</dbReference>
<comment type="similarity">
    <text evidence="2 10 11">Belongs to the TonB-dependent receptor family.</text>
</comment>
<dbReference type="Gene3D" id="2.170.130.10">
    <property type="entry name" value="TonB-dependent receptor, plug domain"/>
    <property type="match status" value="1"/>
</dbReference>
<feature type="chain" id="PRO_5040826877" evidence="12">
    <location>
        <begin position="35"/>
        <end position="707"/>
    </location>
</feature>
<reference evidence="15" key="1">
    <citation type="submission" date="2022-05" db="EMBL/GenBank/DDBJ databases">
        <title>Sphingomonas sp. strain MG17 Genome sequencing and assembly.</title>
        <authorList>
            <person name="Kim I."/>
        </authorList>
    </citation>
    <scope>NUCLEOTIDE SEQUENCE</scope>
    <source>
        <strain evidence="15">MG17</strain>
    </source>
</reference>
<keyword evidence="12" id="KW-0732">Signal</keyword>
<evidence type="ECO:0000256" key="1">
    <source>
        <dbReference type="ARBA" id="ARBA00004571"/>
    </source>
</evidence>
<dbReference type="InterPro" id="IPR010105">
    <property type="entry name" value="TonB_sidphr_rcpt"/>
</dbReference>
<dbReference type="EMBL" id="JAMLDX010000003">
    <property type="protein sequence ID" value="MCP3729878.1"/>
    <property type="molecule type" value="Genomic_DNA"/>
</dbReference>
<keyword evidence="8 15" id="KW-0675">Receptor</keyword>